<accession>A0A7S1J180</accession>
<gene>
    <name evidence="1" type="ORF">EGYM00392_LOCUS40133</name>
</gene>
<organism evidence="1">
    <name type="scientific">Eutreptiella gymnastica</name>
    <dbReference type="NCBI Taxonomy" id="73025"/>
    <lineage>
        <taxon>Eukaryota</taxon>
        <taxon>Discoba</taxon>
        <taxon>Euglenozoa</taxon>
        <taxon>Euglenida</taxon>
        <taxon>Spirocuta</taxon>
        <taxon>Euglenophyceae</taxon>
        <taxon>Eutreptiales</taxon>
        <taxon>Eutreptiaceae</taxon>
        <taxon>Eutreptiella</taxon>
    </lineage>
</organism>
<proteinExistence type="predicted"/>
<dbReference type="EMBL" id="HBGA01107816">
    <property type="protein sequence ID" value="CAD9028996.1"/>
    <property type="molecule type" value="Transcribed_RNA"/>
</dbReference>
<name>A0A7S1J180_9EUGL</name>
<reference evidence="1" key="1">
    <citation type="submission" date="2021-01" db="EMBL/GenBank/DDBJ databases">
        <authorList>
            <person name="Corre E."/>
            <person name="Pelletier E."/>
            <person name="Niang G."/>
            <person name="Scheremetjew M."/>
            <person name="Finn R."/>
            <person name="Kale V."/>
            <person name="Holt S."/>
            <person name="Cochrane G."/>
            <person name="Meng A."/>
            <person name="Brown T."/>
            <person name="Cohen L."/>
        </authorList>
    </citation>
    <scope>NUCLEOTIDE SEQUENCE</scope>
    <source>
        <strain evidence="1">NIES-381</strain>
    </source>
</reference>
<sequence length="124" mass="14195">MWNTSGFSLLLPYSGGVMVSTLRSAPHGCLKMFGVRDVYKVHQGRISVGIFVEHKWHDDIPSHRLECSTPFDIDMWFRSSPRNTRLECQGGHSSHTLVFLLWLHTVEPEGWTRGSDEGLLNKER</sequence>
<dbReference type="AlphaFoldDB" id="A0A7S1J180"/>
<protein>
    <submittedName>
        <fullName evidence="1">Uncharacterized protein</fullName>
    </submittedName>
</protein>
<evidence type="ECO:0000313" key="1">
    <source>
        <dbReference type="EMBL" id="CAD9028996.1"/>
    </source>
</evidence>